<evidence type="ECO:0000256" key="2">
    <source>
        <dbReference type="ARBA" id="ARBA00001946"/>
    </source>
</evidence>
<dbReference type="PROSITE" id="PS52041">
    <property type="entry name" value="TOPO_IIB"/>
    <property type="match status" value="1"/>
</dbReference>
<dbReference type="GO" id="GO:0006260">
    <property type="term" value="P:DNA replication"/>
    <property type="evidence" value="ECO:0007669"/>
    <property type="project" value="UniProtKB-UniRule"/>
</dbReference>
<comment type="subunit">
    <text evidence="11">Homodimer. Heterotetramer of two Top6A and two Top6B chains.</text>
</comment>
<dbReference type="STRING" id="1851148.SMSP2_02488"/>
<dbReference type="RefSeq" id="WP_146684335.1">
    <property type="nucleotide sequence ID" value="NZ_CP019646.1"/>
</dbReference>
<gene>
    <name evidence="11" type="primary">top6A</name>
    <name evidence="15" type="ORF">SMSP2_02488</name>
</gene>
<keyword evidence="6 11" id="KW-0067">ATP-binding</keyword>
<evidence type="ECO:0000313" key="15">
    <source>
        <dbReference type="EMBL" id="AQQ72108.1"/>
    </source>
</evidence>
<keyword evidence="10 11" id="KW-0413">Isomerase</keyword>
<evidence type="ECO:0000256" key="1">
    <source>
        <dbReference type="ARBA" id="ARBA00000185"/>
    </source>
</evidence>
<dbReference type="Proteomes" id="UP000188181">
    <property type="component" value="Chromosome"/>
</dbReference>
<feature type="active site" description="O-(5'-phospho-DNA)-tyrosine intermediate" evidence="11">
    <location>
        <position position="97"/>
    </location>
</feature>
<evidence type="ECO:0000256" key="7">
    <source>
        <dbReference type="ARBA" id="ARBA00022842"/>
    </source>
</evidence>
<keyword evidence="5 11" id="KW-0547">Nucleotide-binding</keyword>
<protein>
    <recommendedName>
        <fullName evidence="11">Type 2 DNA topoisomerase 6 subunit A</fullName>
        <ecNumber evidence="11">5.6.2.2</ecNumber>
    </recommendedName>
    <alternativeName>
        <fullName evidence="11">Type II DNA topoisomerase VI subunit A</fullName>
    </alternativeName>
</protein>
<evidence type="ECO:0000256" key="11">
    <source>
        <dbReference type="HAMAP-Rule" id="MF_00132"/>
    </source>
</evidence>
<evidence type="ECO:0000256" key="4">
    <source>
        <dbReference type="ARBA" id="ARBA00022723"/>
    </source>
</evidence>
<dbReference type="InterPro" id="IPR036388">
    <property type="entry name" value="WH-like_DNA-bd_sf"/>
</dbReference>
<dbReference type="InterPro" id="IPR013049">
    <property type="entry name" value="Spo11/TopoVI_A_N"/>
</dbReference>
<dbReference type="Pfam" id="PF04406">
    <property type="entry name" value="TP6A_N"/>
    <property type="match status" value="1"/>
</dbReference>
<feature type="domain" description="Topoisomerase 6 subunit A/Spo11 TOPRIM" evidence="14">
    <location>
        <begin position="187"/>
        <end position="356"/>
    </location>
</feature>
<dbReference type="GO" id="GO:0003677">
    <property type="term" value="F:DNA binding"/>
    <property type="evidence" value="ECO:0007669"/>
    <property type="project" value="UniProtKB-UniRule"/>
</dbReference>
<dbReference type="Gene3D" id="1.10.10.10">
    <property type="entry name" value="Winged helix-like DNA-binding domain superfamily/Winged helix DNA-binding domain"/>
    <property type="match status" value="1"/>
</dbReference>
<evidence type="ECO:0000259" key="13">
    <source>
        <dbReference type="Pfam" id="PF20768"/>
    </source>
</evidence>
<sequence>MSKIKEAPISEKIVDSARGVHDKIIKSQKPTMSAPVRSLSNVKYHQEKGYFEMKGKSKLRTLTVSTVKSFAQTLKMMALSKELIDENNMATKREAYYISKNWGKAGFAEQPESDTIMDDIEAMFMVNREQLRFAPEEKGGAVAGRLIVLDKDLDGSELKIDCTKFGSGAYSIPVDVEGLGFKSKAKFILAIETAGAFQRLLKCGFWDTSNCILISMGGVPTRACRRFIRRLADELKIPVYAFVDGDPYGYFNIYRTLKVGSGNAAHINRFFCVPQASFLGVTPQDIIDYELPTHPLKEVDIKRAKDALKNDPFVKYHKPWQAAINQMLKMGVRVEQQAFAKHSLSFVANTYLPEKINNSKKFLP</sequence>
<evidence type="ECO:0000259" key="12">
    <source>
        <dbReference type="Pfam" id="PF04406"/>
    </source>
</evidence>
<keyword evidence="7 11" id="KW-0460">Magnesium</keyword>
<comment type="function">
    <text evidence="11">Relaxes both positive and negative superturns and exhibits a strong decatenase activity.</text>
</comment>
<keyword evidence="8 11" id="KW-0799">Topoisomerase</keyword>
<dbReference type="KEGG" id="pbas:SMSP2_02488"/>
<dbReference type="OrthoDB" id="9765691at2"/>
<dbReference type="Pfam" id="PF20768">
    <property type="entry name" value="Topo_VI_alpha"/>
    <property type="match status" value="1"/>
</dbReference>
<evidence type="ECO:0000256" key="5">
    <source>
        <dbReference type="ARBA" id="ARBA00022741"/>
    </source>
</evidence>
<dbReference type="InterPro" id="IPR004085">
    <property type="entry name" value="TopoVI_A"/>
</dbReference>
<dbReference type="Gene3D" id="3.40.1360.10">
    <property type="match status" value="1"/>
</dbReference>
<dbReference type="EMBL" id="CP019646">
    <property type="protein sequence ID" value="AQQ72108.1"/>
    <property type="molecule type" value="Genomic_DNA"/>
</dbReference>
<evidence type="ECO:0000256" key="8">
    <source>
        <dbReference type="ARBA" id="ARBA00023029"/>
    </source>
</evidence>
<accession>A0A1Q2MHV5</accession>
<dbReference type="PANTHER" id="PTHR10848">
    <property type="entry name" value="MEIOTIC RECOMBINATION PROTEIN SPO11"/>
    <property type="match status" value="1"/>
</dbReference>
<dbReference type="HAMAP" id="MF_00132">
    <property type="entry name" value="Top6A"/>
    <property type="match status" value="1"/>
</dbReference>
<dbReference type="AlphaFoldDB" id="A0A1Q2MHV5"/>
<evidence type="ECO:0000256" key="3">
    <source>
        <dbReference type="ARBA" id="ARBA00006559"/>
    </source>
</evidence>
<reference evidence="16" key="1">
    <citation type="submission" date="2017-02" db="EMBL/GenBank/DDBJ databases">
        <title>Comparative genomics and description of representatives of a novel lineage of planctomycetes thriving in anoxic sediments.</title>
        <authorList>
            <person name="Spring S."/>
            <person name="Bunk B."/>
            <person name="Sproer C."/>
        </authorList>
    </citation>
    <scope>NUCLEOTIDE SEQUENCE [LARGE SCALE GENOMIC DNA]</scope>
    <source>
        <strain evidence="16">SM-Chi-D1</strain>
    </source>
</reference>
<dbReference type="PRINTS" id="PR01552">
    <property type="entry name" value="TPISMRASE6A"/>
</dbReference>
<feature type="domain" description="Spo11/DNA topoisomerase VI subunit A N-terminal" evidence="12">
    <location>
        <begin position="68"/>
        <end position="131"/>
    </location>
</feature>
<feature type="domain" description="Type II DNA topoisomerase VI subunit A all-beta" evidence="13">
    <location>
        <begin position="136"/>
        <end position="185"/>
    </location>
</feature>
<dbReference type="GO" id="GO:0005524">
    <property type="term" value="F:ATP binding"/>
    <property type="evidence" value="ECO:0007669"/>
    <property type="project" value="UniProtKB-KW"/>
</dbReference>
<comment type="similarity">
    <text evidence="3 11">Belongs to the TOP6A family.</text>
</comment>
<name>A0A1Q2MHV5_9BACT</name>
<feature type="binding site" evidence="11">
    <location>
        <position position="244"/>
    </location>
    <ligand>
        <name>Mg(2+)</name>
        <dbReference type="ChEBI" id="CHEBI:18420"/>
    </ligand>
</feature>
<dbReference type="PANTHER" id="PTHR10848:SF0">
    <property type="entry name" value="MEIOTIC RECOMBINATION PROTEIN SPO11"/>
    <property type="match status" value="1"/>
</dbReference>
<evidence type="ECO:0000259" key="14">
    <source>
        <dbReference type="Pfam" id="PF21180"/>
    </source>
</evidence>
<keyword evidence="16" id="KW-1185">Reference proteome</keyword>
<dbReference type="GO" id="GO:0000287">
    <property type="term" value="F:magnesium ion binding"/>
    <property type="evidence" value="ECO:0007669"/>
    <property type="project" value="UniProtKB-UniRule"/>
</dbReference>
<dbReference type="GO" id="GO:0006265">
    <property type="term" value="P:DNA topological change"/>
    <property type="evidence" value="ECO:0007669"/>
    <property type="project" value="UniProtKB-UniRule"/>
</dbReference>
<dbReference type="InterPro" id="IPR034136">
    <property type="entry name" value="TOPRIM_Topo6A/Spo11"/>
</dbReference>
<dbReference type="PRINTS" id="PR01550">
    <property type="entry name" value="TOP6AFAMILY"/>
</dbReference>
<dbReference type="SUPFAM" id="SSF56726">
    <property type="entry name" value="DNA topoisomerase IV, alpha subunit"/>
    <property type="match status" value="1"/>
</dbReference>
<dbReference type="InterPro" id="IPR002815">
    <property type="entry name" value="Spo11/TopoVI_A"/>
</dbReference>
<dbReference type="EC" id="5.6.2.2" evidence="11"/>
<proteinExistence type="inferred from homology"/>
<dbReference type="GO" id="GO:0005694">
    <property type="term" value="C:chromosome"/>
    <property type="evidence" value="ECO:0007669"/>
    <property type="project" value="InterPro"/>
</dbReference>
<keyword evidence="9 11" id="KW-0238">DNA-binding</keyword>
<comment type="cofactor">
    <cofactor evidence="2 11">
        <name>Mg(2+)</name>
        <dbReference type="ChEBI" id="CHEBI:18420"/>
    </cofactor>
</comment>
<dbReference type="CDD" id="cd00223">
    <property type="entry name" value="TOPRIM_TopoIIB_SPO"/>
    <property type="match status" value="1"/>
</dbReference>
<evidence type="ECO:0000256" key="10">
    <source>
        <dbReference type="ARBA" id="ARBA00023235"/>
    </source>
</evidence>
<comment type="catalytic activity">
    <reaction evidence="1 11">
        <text>ATP-dependent breakage, passage and rejoining of double-stranded DNA.</text>
        <dbReference type="EC" id="5.6.2.2"/>
    </reaction>
</comment>
<dbReference type="GO" id="GO:0003918">
    <property type="term" value="F:DNA topoisomerase type II (double strand cut, ATP-hydrolyzing) activity"/>
    <property type="evidence" value="ECO:0007669"/>
    <property type="project" value="UniProtKB-UniRule"/>
</dbReference>
<feature type="binding site" evidence="11">
    <location>
        <position position="192"/>
    </location>
    <ligand>
        <name>Mg(2+)</name>
        <dbReference type="ChEBI" id="CHEBI:18420"/>
    </ligand>
</feature>
<dbReference type="Pfam" id="PF21180">
    <property type="entry name" value="TOP6A-Spo11_Toprim"/>
    <property type="match status" value="1"/>
</dbReference>
<evidence type="ECO:0000256" key="9">
    <source>
        <dbReference type="ARBA" id="ARBA00023125"/>
    </source>
</evidence>
<dbReference type="InterPro" id="IPR036078">
    <property type="entry name" value="Spo11/TopoVI_A_sf"/>
</dbReference>
<evidence type="ECO:0000313" key="16">
    <source>
        <dbReference type="Proteomes" id="UP000188181"/>
    </source>
</evidence>
<dbReference type="InterPro" id="IPR049333">
    <property type="entry name" value="Topo_VI_alpha"/>
</dbReference>
<evidence type="ECO:0000256" key="6">
    <source>
        <dbReference type="ARBA" id="ARBA00022840"/>
    </source>
</evidence>
<keyword evidence="4 11" id="KW-0479">Metal-binding</keyword>
<organism evidence="15 16">
    <name type="scientific">Limihaloglobus sulfuriphilus</name>
    <dbReference type="NCBI Taxonomy" id="1851148"/>
    <lineage>
        <taxon>Bacteria</taxon>
        <taxon>Pseudomonadati</taxon>
        <taxon>Planctomycetota</taxon>
        <taxon>Phycisphaerae</taxon>
        <taxon>Sedimentisphaerales</taxon>
        <taxon>Sedimentisphaeraceae</taxon>
        <taxon>Limihaloglobus</taxon>
    </lineage>
</organism>